<dbReference type="Proteomes" id="UP000547976">
    <property type="component" value="Unassembled WGS sequence"/>
</dbReference>
<accession>A0A8H5KSU6</accession>
<dbReference type="InterPro" id="IPR041079">
    <property type="entry name" value="Neuraminidase-like"/>
</dbReference>
<evidence type="ECO:0000259" key="2">
    <source>
        <dbReference type="Pfam" id="PF18276"/>
    </source>
</evidence>
<dbReference type="InterPro" id="IPR040840">
    <property type="entry name" value="TcA_TcB_BD"/>
</dbReference>
<evidence type="ECO:0000256" key="1">
    <source>
        <dbReference type="SAM" id="MobiDB-lite"/>
    </source>
</evidence>
<dbReference type="EMBL" id="JAAOAV010000409">
    <property type="protein sequence ID" value="KAF5578163.1"/>
    <property type="molecule type" value="Genomic_DNA"/>
</dbReference>
<dbReference type="OrthoDB" id="4940706at2759"/>
<proteinExistence type="predicted"/>
<dbReference type="Pfam" id="PF18413">
    <property type="entry name" value="Neuraminidase"/>
    <property type="match status" value="1"/>
</dbReference>
<evidence type="ECO:0000313" key="6">
    <source>
        <dbReference type="Proteomes" id="UP000547976"/>
    </source>
</evidence>
<dbReference type="Pfam" id="PF18276">
    <property type="entry name" value="TcA_TcB_BD"/>
    <property type="match status" value="1"/>
</dbReference>
<feature type="region of interest" description="Disordered" evidence="1">
    <location>
        <begin position="958"/>
        <end position="977"/>
    </location>
</feature>
<dbReference type="InterPro" id="IPR046839">
    <property type="entry name" value="ABC_toxin_N"/>
</dbReference>
<protein>
    <submittedName>
        <fullName evidence="5">Toxin subunit</fullName>
    </submittedName>
</protein>
<evidence type="ECO:0000259" key="3">
    <source>
        <dbReference type="Pfam" id="PF18413"/>
    </source>
</evidence>
<reference evidence="5 6" key="1">
    <citation type="submission" date="2020-05" db="EMBL/GenBank/DDBJ databases">
        <title>Identification and distribution of gene clusters putatively required for synthesis of sphingolipid metabolism inhibitors in phylogenetically diverse species of the filamentous fungus Fusarium.</title>
        <authorList>
            <person name="Kim H.-S."/>
            <person name="Busman M."/>
            <person name="Brown D.W."/>
            <person name="Divon H."/>
            <person name="Uhlig S."/>
            <person name="Proctor R.H."/>
        </authorList>
    </citation>
    <scope>NUCLEOTIDE SEQUENCE [LARGE SCALE GENOMIC DNA]</scope>
    <source>
        <strain evidence="5 6">NRRL 66333</strain>
    </source>
</reference>
<dbReference type="GeneID" id="59313506"/>
<organism evidence="5 6">
    <name type="scientific">Gibberella subglutinans</name>
    <name type="common">Fusarium subglutinans</name>
    <dbReference type="NCBI Taxonomy" id="42677"/>
    <lineage>
        <taxon>Eukaryota</taxon>
        <taxon>Fungi</taxon>
        <taxon>Dikarya</taxon>
        <taxon>Ascomycota</taxon>
        <taxon>Pezizomycotina</taxon>
        <taxon>Sordariomycetes</taxon>
        <taxon>Hypocreomycetidae</taxon>
        <taxon>Hypocreales</taxon>
        <taxon>Nectriaceae</taxon>
        <taxon>Fusarium</taxon>
        <taxon>Fusarium fujikuroi species complex</taxon>
    </lineage>
</organism>
<sequence>MSTFERFFQKQLGDEFLALAQRLEIAVANHCDDRHSTLDLVIQDGGLSLNAIYTLQFAQHVLGWTGNNLEISGYIFDELGATSSEELASLLFPRSQFGGGMRRNPSNVPVALTAEAVESLYLKFFEDQQLLVMLNCLVFTLLGNGNANDPELPKYVSQQMIKLDDQTPPPSDTDLAEGLEVFKSIIVLCRVVQDLEDVPLLHKAGFDSVRQITQQVKKDFSAKMVDVGMALENALRIHDCAESDFVPISKARPNILNPGGSPNRPLNNLTDIFKLEDSGCEECCSVTGLCAYLADLLLFLRNTKTPKINSPDRKSLEIYGSRNDTFMAQDLLQLLFSRRPDIRKLELTWANSQTLLPYISLVTEVLESYIRSVEVPPLAPSDLLEDSIRAYQTPASLDESGDEDSPEFQYRPANTDYEVYQKLISRPMYPLTNFPYDLSRDITLSAFGVWDIEFADFVRLFRSPEQLLARVFSAANGRIDESLREALEKGPEEILDRQYAAEVLGLQPAEFWAITNETSFPSAWTDVVNGLSPTALKIDKALIIETSALWGFDDDDEMLDVERGLSLIKNKLMANSGLTFQDIMDLPLTNDLAFQLQAFIRLRQKLKWSIADLDAAIVALRNLELGTVADASRPKRPDFLPRGRERERYNVSPLVRPDDEWQTSLSEIPAITPFVIKGIASLKRLSEISGFEPVELTVLWAPLNTYGDKSFFYRRFMTRRLQQIDSIFSLHKDISTGSIRFFTPEGIVTHVRDHSRGICAALNWPSAYFDSLVTAAGCTSKRLDIESFSSIYRYVLICKIIGVSAKQCKGFFDVFFAENPHILSSTIATVEAIERWKFLLASGWDIESLVDLLVKNRQVDENHTRAANEAAVRYVLEISSGARGILQSVPSAVPGSVQGVDHVADCANRIFDASVAQAVVELVENSRPLSQAVLIRMPLLQELSEALFKLPDAETLYISQPDSQDHDTDSDEDDEDSKQAAKLEAARLAAEKSSLEATIRLRRRRSTFIEFAIPRITEGLLDAFLVNSIQKALPDTEPALIPVLLHDLISIPTQDGEASQSALSALRDLTKPNSEAVTSECIDGYFSPPTSDVYTFSCSGVHNTTQPSLSVNNLDLQYDTDSESFTEIRLTVGKPYRLRCNIGNKSLTWSTTKASPSPLTEAVLMSTSIAARADLIIGTVKRIAQVCDGQCLTVDELQYIALNQNKPGQTLGLNFNKLTFTDLFNLSKYTTSWADATGWDKTRVLEALQAKFPDLSTGAVMSSLTDFYQFLNFADIMAFDEKLKISCTGGTLPTMFTRSKWSWMQHYTLWEAHRKLFLYPENWLEPSLRDDKSQLFEKVETVLMQKNLTVSTFLGAIQDYIYDLNGISSLDIVSYLHEPHKGAEDVFHLFGRTRTAPHTFYYRKLTVYATDRSVFWQPWTSIDLDIPSVEADWDSKRLQSSGAYLVPILLQDRLYIFFPQIAVTTSQSILQPSGSQSMTWTQMGSSSVAGQSPKTSWEITMAWSAYVKGSWSPKRISPGSLKIEPSKLQDASGQAQGQDRLPSAWEFRIDPLYEAKRVRLVISYAPETNLIGEVVGEFNFARDQVEANQDAKIALPRSQFSTRFGKVQGANSILFTPGFRDNMKDPLVWMPSDVAWKKEDINWTLSKTPYRMTGLVLNVREEDGSSRSYFNVPEKELLETRWTQEIIASRMKLRSIDHSFSERLMQAVANPTEPLDKIYNTLSTVPTDEWADCYGADIDVYYHELASPCALYNWELGVHSIMLAVDRFMSTQQFDEALQIARLLFDPTVDHQIDRQETAQPSCWKFPPFRDISDRIDDRRSYGQLAHAAARGRPQAYIKWIVIKYGEILLAAGDKHFCEGTLESLPLAIQRYVEAARVFGPEPVKGLKLSKRTAMCFEDVIKDEVRFYLDLPFTAQLKRNMDPIKGSASARDIDPNRETHRSFIMSSYFCVPLNPKFKKLRSLVHERLHNIRDSLDINGNPIVYALREPLIDPGALLSLNPGGAMGGDMAMVLADQNMPLTRYRFDVKINKALELCGELRSLADRFLAAIEKKEVEELNALRARNSTLIQGLMLEIKQTQLREAQQALESLCLSRESQVSQLSYFLETIGESSSLVPNSSQDWVDLVQDIGPITQDDMRMTAYEKAEMDLASTAAGLNIIAASIDQAAQVYAILPTMSANIQPFGVGCSISAGGSSIASAIQTGAMVMRTKGMIAAEESNQAGRKGRMARQLQDRRLQANVKGREIKATDKQIEMQKTRILAAEKEIESQRVSVEDAAQAEAYNRTKYTNQQLYAWIDNSSPAAQQAESSSSFEKGRKVSILKPSGYWNTSRDGLLAADNLYLDLRRLEALYLKGPRWDYEITKTVSLRQINPLALLRLRVNGSTDFSISEHQYDLDFPGHYMRRIRSVSVSIPAVISPHSSLNATLSLIKSQYRINSTAATAKEYLTTNSECHRSDRVPISSIAISSGANDAGAFELNFSGPKYLPFEGAGAISSWRLTLPCEIPKFDYSTISDVLLHIQYTSLDSGECLKAAANEAVRLAARSIEAEGKSEGFYAMLDLKHDFPNSWHAFKTSLISSYKATKTAKGSMELGDIRDRLPFWSRRQNKLVVQSIALVSKSAKLIRGTTIPLATGDDPVIDNGHLGTGRSSMAIKTFLDVSQDNLDGWVIETAGRVIEEKDQIVENMYMLVKYFFS</sequence>
<comment type="caution">
    <text evidence="5">The sequence shown here is derived from an EMBL/GenBank/DDBJ whole genome shotgun (WGS) entry which is preliminary data.</text>
</comment>
<keyword evidence="6" id="KW-1185">Reference proteome</keyword>
<dbReference type="RefSeq" id="XP_036530682.1">
    <property type="nucleotide sequence ID" value="XM_036678788.1"/>
</dbReference>
<dbReference type="Pfam" id="PF20220">
    <property type="entry name" value="ABC_toxin_N"/>
    <property type="match status" value="1"/>
</dbReference>
<feature type="domain" description="Tc toxin complex TcA C-terminal TcB-binding" evidence="2">
    <location>
        <begin position="2251"/>
        <end position="2524"/>
    </location>
</feature>
<feature type="domain" description="ABC toxin N-terminal" evidence="4">
    <location>
        <begin position="1296"/>
        <end position="1340"/>
    </location>
</feature>
<evidence type="ECO:0000313" key="5">
    <source>
        <dbReference type="EMBL" id="KAF5578163.1"/>
    </source>
</evidence>
<feature type="domain" description="Neuraminidase-like" evidence="3">
    <location>
        <begin position="1370"/>
        <end position="1543"/>
    </location>
</feature>
<name>A0A8H5KSU6_GIBSU</name>
<evidence type="ECO:0000259" key="4">
    <source>
        <dbReference type="Pfam" id="PF20220"/>
    </source>
</evidence>
<gene>
    <name evidence="5" type="ORF">FSUBG_13854</name>
</gene>